<organism evidence="1 2">
    <name type="scientific">Candidatus Desantisbacteria bacterium CG_4_10_14_0_8_um_filter_48_22</name>
    <dbReference type="NCBI Taxonomy" id="1974543"/>
    <lineage>
        <taxon>Bacteria</taxon>
        <taxon>Candidatus Desantisiibacteriota</taxon>
    </lineage>
</organism>
<dbReference type="Proteomes" id="UP000229307">
    <property type="component" value="Unassembled WGS sequence"/>
</dbReference>
<gene>
    <name evidence="1" type="ORF">COY52_06425</name>
</gene>
<accession>A0A2M7SAY3</accession>
<comment type="caution">
    <text evidence="1">The sequence shown here is derived from an EMBL/GenBank/DDBJ whole genome shotgun (WGS) entry which is preliminary data.</text>
</comment>
<proteinExistence type="predicted"/>
<evidence type="ECO:0000313" key="2">
    <source>
        <dbReference type="Proteomes" id="UP000229307"/>
    </source>
</evidence>
<name>A0A2M7SAY3_9BACT</name>
<sequence>MQMLGEFYREKILSHKGTILKSLENHSGEIRIQKDLFGWKLYSGKNFIECKSEEEARYLKVFLEAGLTEVRVPKDDEYLNNILPELEKLKIKIDKIINSYLETIMSRKVRNELLAKVWADILK</sequence>
<dbReference type="EMBL" id="PFMR01000171">
    <property type="protein sequence ID" value="PIZ16675.1"/>
    <property type="molecule type" value="Genomic_DNA"/>
</dbReference>
<protein>
    <submittedName>
        <fullName evidence="1">Uncharacterized protein</fullName>
    </submittedName>
</protein>
<reference evidence="2" key="1">
    <citation type="submission" date="2017-09" db="EMBL/GenBank/DDBJ databases">
        <title>Depth-based differentiation of microbial function through sediment-hosted aquifers and enrichment of novel symbionts in the deep terrestrial subsurface.</title>
        <authorList>
            <person name="Probst A.J."/>
            <person name="Ladd B."/>
            <person name="Jarett J.K."/>
            <person name="Geller-Mcgrath D.E."/>
            <person name="Sieber C.M.K."/>
            <person name="Emerson J.B."/>
            <person name="Anantharaman K."/>
            <person name="Thomas B.C."/>
            <person name="Malmstrom R."/>
            <person name="Stieglmeier M."/>
            <person name="Klingl A."/>
            <person name="Woyke T."/>
            <person name="Ryan C.M."/>
            <person name="Banfield J.F."/>
        </authorList>
    </citation>
    <scope>NUCLEOTIDE SEQUENCE [LARGE SCALE GENOMIC DNA]</scope>
</reference>
<dbReference type="AlphaFoldDB" id="A0A2M7SAY3"/>
<evidence type="ECO:0000313" key="1">
    <source>
        <dbReference type="EMBL" id="PIZ16675.1"/>
    </source>
</evidence>